<sequence>MMWEKLHQHYHFCSLLDEK</sequence>
<name>A0A2P2Q9Q3_RHIMU</name>
<evidence type="ECO:0000313" key="1">
    <source>
        <dbReference type="EMBL" id="MBX63706.1"/>
    </source>
</evidence>
<dbReference type="EMBL" id="GGEC01083222">
    <property type="protein sequence ID" value="MBX63706.1"/>
    <property type="molecule type" value="Transcribed_RNA"/>
</dbReference>
<organism evidence="1">
    <name type="scientific">Rhizophora mucronata</name>
    <name type="common">Asiatic mangrove</name>
    <dbReference type="NCBI Taxonomy" id="61149"/>
    <lineage>
        <taxon>Eukaryota</taxon>
        <taxon>Viridiplantae</taxon>
        <taxon>Streptophyta</taxon>
        <taxon>Embryophyta</taxon>
        <taxon>Tracheophyta</taxon>
        <taxon>Spermatophyta</taxon>
        <taxon>Magnoliopsida</taxon>
        <taxon>eudicotyledons</taxon>
        <taxon>Gunneridae</taxon>
        <taxon>Pentapetalae</taxon>
        <taxon>rosids</taxon>
        <taxon>fabids</taxon>
        <taxon>Malpighiales</taxon>
        <taxon>Rhizophoraceae</taxon>
        <taxon>Rhizophora</taxon>
    </lineage>
</organism>
<reference evidence="1" key="1">
    <citation type="submission" date="2018-02" db="EMBL/GenBank/DDBJ databases">
        <title>Rhizophora mucronata_Transcriptome.</title>
        <authorList>
            <person name="Meera S.P."/>
            <person name="Sreeshan A."/>
            <person name="Augustine A."/>
        </authorList>
    </citation>
    <scope>NUCLEOTIDE SEQUENCE</scope>
    <source>
        <tissue evidence="1">Leaf</tissue>
    </source>
</reference>
<dbReference type="AlphaFoldDB" id="A0A2P2Q9Q3"/>
<protein>
    <submittedName>
        <fullName evidence="1">Uncharacterized protein</fullName>
    </submittedName>
</protein>
<accession>A0A2P2Q9Q3</accession>
<proteinExistence type="predicted"/>